<evidence type="ECO:0000313" key="2">
    <source>
        <dbReference type="EMBL" id="WAR25096.1"/>
    </source>
</evidence>
<organism evidence="2 3">
    <name type="scientific">Mya arenaria</name>
    <name type="common">Soft-shell clam</name>
    <dbReference type="NCBI Taxonomy" id="6604"/>
    <lineage>
        <taxon>Eukaryota</taxon>
        <taxon>Metazoa</taxon>
        <taxon>Spiralia</taxon>
        <taxon>Lophotrochozoa</taxon>
        <taxon>Mollusca</taxon>
        <taxon>Bivalvia</taxon>
        <taxon>Autobranchia</taxon>
        <taxon>Heteroconchia</taxon>
        <taxon>Euheterodonta</taxon>
        <taxon>Imparidentia</taxon>
        <taxon>Neoheterodontei</taxon>
        <taxon>Myida</taxon>
        <taxon>Myoidea</taxon>
        <taxon>Myidae</taxon>
        <taxon>Mya</taxon>
    </lineage>
</organism>
<gene>
    <name evidence="2" type="ORF">MAR_010800</name>
</gene>
<dbReference type="EMBL" id="CP111025">
    <property type="protein sequence ID" value="WAR25096.1"/>
    <property type="molecule type" value="Genomic_DNA"/>
</dbReference>
<protein>
    <submittedName>
        <fullName evidence="2">Uncharacterized protein</fullName>
    </submittedName>
</protein>
<feature type="transmembrane region" description="Helical" evidence="1">
    <location>
        <begin position="142"/>
        <end position="165"/>
    </location>
</feature>
<feature type="transmembrane region" description="Helical" evidence="1">
    <location>
        <begin position="75"/>
        <end position="98"/>
    </location>
</feature>
<keyword evidence="1" id="KW-0812">Transmembrane</keyword>
<keyword evidence="3" id="KW-1185">Reference proteome</keyword>
<sequence length="405" mass="44941">MTTQCEKEFNLKHFGLGHKKPIVFVTSTFGPKWFYPMWLAVQLIYHMIVLGIDGNAVSGQDGEPSFRYFLYIHNWAYMLIVLSNVIDLGVTVYVHVLARYILEERESNKGGAQIVMRNKVAKISFKTMGEYYQVRWYLKLTWVLFTMSTVLGMAVSLLYWILFLVRTSLSLAAHTTTTTQRPCQARDDCKYLTCDGNNGQDHTCTDGVCQCMHVRRYARAGEACKVDVDCNSTVCHHGAPHCEIHDPNAEHGHCNCHAAKRAGEACKVDVDCNSTVCHHGAPHCEIHDPNAEHGHCNCHVAKRAGEACKVDVDCNSTVCHHERAGEACKVDVDCNSTVCHHGAPHCEIHDPNAEHGHCNCHVAKRAGEACTSDLDCAGNTCNHGSPHCEIHDPALAHGHCNCHTV</sequence>
<proteinExistence type="predicted"/>
<dbReference type="Proteomes" id="UP001164746">
    <property type="component" value="Chromosome 14"/>
</dbReference>
<reference evidence="2" key="1">
    <citation type="submission" date="2022-11" db="EMBL/GenBank/DDBJ databases">
        <title>Centuries of genome instability and evolution in soft-shell clam transmissible cancer (bioRxiv).</title>
        <authorList>
            <person name="Hart S.F.M."/>
            <person name="Yonemitsu M.A."/>
            <person name="Giersch R.M."/>
            <person name="Beal B.F."/>
            <person name="Arriagada G."/>
            <person name="Davis B.W."/>
            <person name="Ostrander E.A."/>
            <person name="Goff S.P."/>
            <person name="Metzger M.J."/>
        </authorList>
    </citation>
    <scope>NUCLEOTIDE SEQUENCE</scope>
    <source>
        <strain evidence="2">MELC-2E11</strain>
        <tissue evidence="2">Siphon/mantle</tissue>
    </source>
</reference>
<evidence type="ECO:0000313" key="3">
    <source>
        <dbReference type="Proteomes" id="UP001164746"/>
    </source>
</evidence>
<keyword evidence="1" id="KW-1133">Transmembrane helix</keyword>
<accession>A0ABY7FW79</accession>
<keyword evidence="1" id="KW-0472">Membrane</keyword>
<name>A0ABY7FW79_MYAAR</name>
<evidence type="ECO:0000256" key="1">
    <source>
        <dbReference type="SAM" id="Phobius"/>
    </source>
</evidence>